<comment type="caution">
    <text evidence="3">The sequence shown here is derived from an EMBL/GenBank/DDBJ whole genome shotgun (WGS) entry which is preliminary data.</text>
</comment>
<reference evidence="3 4" key="1">
    <citation type="submission" date="2018-01" db="EMBL/GenBank/DDBJ databases">
        <title>Genomic Encyclopedia of Archaeal and Bacterial Type Strains, Phase II (KMG-II): from individual species to whole genera.</title>
        <authorList>
            <person name="Goeker M."/>
        </authorList>
    </citation>
    <scope>NUCLEOTIDE SEQUENCE [LARGE SCALE GENOMIC DNA]</scope>
    <source>
        <strain evidence="3 4">DSM 17023</strain>
    </source>
</reference>
<sequence>MPKRTGRLLAILQTLRVRKRPVTAIELARQFDLSDRTIYRDIGTLRELGAPIEGEAGVGFILKPGFFLPPLALTDLEADALLLGLRFVAKRADQELADAAGTTLGKIAAILDPETERVMRTNGLAVGPTGRDEAELVGRVRKAIVSERKVRITYRDTSEQVTERIVWPTALGFFAETEIMVAWCECREAFRHFRLDRITSFHALEDRLPRPRRVLLAEYHAAEPEADI</sequence>
<dbReference type="Gene3D" id="1.10.10.10">
    <property type="entry name" value="Winged helix-like DNA-binding domain superfamily/Winged helix DNA-binding domain"/>
    <property type="match status" value="1"/>
</dbReference>
<keyword evidence="4" id="KW-1185">Reference proteome</keyword>
<feature type="domain" description="Helix-turn-helix type 11" evidence="1">
    <location>
        <begin position="7"/>
        <end position="60"/>
    </location>
</feature>
<dbReference type="Pfam" id="PF13280">
    <property type="entry name" value="WYL"/>
    <property type="match status" value="1"/>
</dbReference>
<dbReference type="InterPro" id="IPR036388">
    <property type="entry name" value="WH-like_DNA-bd_sf"/>
</dbReference>
<dbReference type="InterPro" id="IPR036390">
    <property type="entry name" value="WH_DNA-bd_sf"/>
</dbReference>
<dbReference type="InterPro" id="IPR013196">
    <property type="entry name" value="HTH_11"/>
</dbReference>
<dbReference type="GO" id="GO:0003677">
    <property type="term" value="F:DNA binding"/>
    <property type="evidence" value="ECO:0007669"/>
    <property type="project" value="UniProtKB-KW"/>
</dbReference>
<protein>
    <submittedName>
        <fullName evidence="3">Putative DNA-binding transcriptional regulator YafY</fullName>
    </submittedName>
</protein>
<dbReference type="RefSeq" id="WP_103220599.1">
    <property type="nucleotide sequence ID" value="NZ_PPCN01000001.1"/>
</dbReference>
<dbReference type="OrthoDB" id="9807255at2"/>
<evidence type="ECO:0000259" key="2">
    <source>
        <dbReference type="Pfam" id="PF13280"/>
    </source>
</evidence>
<dbReference type="SUPFAM" id="SSF46785">
    <property type="entry name" value="Winged helix' DNA-binding domain"/>
    <property type="match status" value="1"/>
</dbReference>
<accession>A0A2S3V248</accession>
<dbReference type="Pfam" id="PF08279">
    <property type="entry name" value="HTH_11"/>
    <property type="match status" value="1"/>
</dbReference>
<evidence type="ECO:0000313" key="4">
    <source>
        <dbReference type="Proteomes" id="UP000236959"/>
    </source>
</evidence>
<feature type="domain" description="WYL" evidence="2">
    <location>
        <begin position="136"/>
        <end position="201"/>
    </location>
</feature>
<dbReference type="PANTHER" id="PTHR34580:SF3">
    <property type="entry name" value="PROTEIN PAFB"/>
    <property type="match status" value="1"/>
</dbReference>
<name>A0A2S3V248_9HYPH</name>
<dbReference type="EMBL" id="PPCN01000001">
    <property type="protein sequence ID" value="POF33950.1"/>
    <property type="molecule type" value="Genomic_DNA"/>
</dbReference>
<dbReference type="Proteomes" id="UP000236959">
    <property type="component" value="Unassembled WGS sequence"/>
</dbReference>
<dbReference type="InterPro" id="IPR026881">
    <property type="entry name" value="WYL_dom"/>
</dbReference>
<proteinExistence type="predicted"/>
<gene>
    <name evidence="3" type="ORF">CLV41_101399</name>
</gene>
<dbReference type="PROSITE" id="PS52050">
    <property type="entry name" value="WYL"/>
    <property type="match status" value="1"/>
</dbReference>
<dbReference type="PANTHER" id="PTHR34580">
    <property type="match status" value="1"/>
</dbReference>
<evidence type="ECO:0000313" key="3">
    <source>
        <dbReference type="EMBL" id="POF33950.1"/>
    </source>
</evidence>
<evidence type="ECO:0000259" key="1">
    <source>
        <dbReference type="Pfam" id="PF08279"/>
    </source>
</evidence>
<dbReference type="AlphaFoldDB" id="A0A2S3V248"/>
<keyword evidence="3" id="KW-0238">DNA-binding</keyword>
<dbReference type="InterPro" id="IPR051534">
    <property type="entry name" value="CBASS_pafABC_assoc_protein"/>
</dbReference>
<organism evidence="3 4">
    <name type="scientific">Roseibium marinum</name>
    <dbReference type="NCBI Taxonomy" id="281252"/>
    <lineage>
        <taxon>Bacteria</taxon>
        <taxon>Pseudomonadati</taxon>
        <taxon>Pseudomonadota</taxon>
        <taxon>Alphaproteobacteria</taxon>
        <taxon>Hyphomicrobiales</taxon>
        <taxon>Stappiaceae</taxon>
        <taxon>Roseibium</taxon>
    </lineage>
</organism>